<feature type="transmembrane region" description="Helical" evidence="2">
    <location>
        <begin position="29"/>
        <end position="49"/>
    </location>
</feature>
<reference evidence="3 4" key="1">
    <citation type="submission" date="2019-03" db="EMBL/GenBank/DDBJ databases">
        <title>Genomic Encyclopedia of Type Strains, Phase IV (KMG-IV): sequencing the most valuable type-strain genomes for metagenomic binning, comparative biology and taxonomic classification.</title>
        <authorList>
            <person name="Goeker M."/>
        </authorList>
    </citation>
    <scope>NUCLEOTIDE SEQUENCE [LARGE SCALE GENOMIC DNA]</scope>
    <source>
        <strain evidence="3 4">DSM 25059</strain>
    </source>
</reference>
<feature type="transmembrane region" description="Helical" evidence="2">
    <location>
        <begin position="83"/>
        <end position="100"/>
    </location>
</feature>
<feature type="transmembrane region" description="Helical" evidence="2">
    <location>
        <begin position="259"/>
        <end position="279"/>
    </location>
</feature>
<accession>A0A4R6FKW0</accession>
<sequence>MIGRLQSGPPEAPFHGAASTDARKMSEKTLVTVLIGTFFFAVVTMKIGAHMMGTAIQFTLIIMAALIAGLMIWGDLKINLNRVFLYIAFIVAGGIANILSGPASQLPSFLFVFVIYFFYIFNVSISPESYVKYLSYFQKGALVAAFCVFLDWVLQIAGIGMPNLDHIIPENLIMFNYVYVQPLEWGAKYMKPNGIFFLEASYISQFMAFGLIIEFCFFRRLLWMGAFGSALLLTFGGTGMLCVILCAPVMLFYFRAKLIPIILIVTPVAAVVALQAGLLQNIEMRSDELNEKGSSGNMRFTQQLLVVEGMFEGTTHRALVGYGSGVMLRQLHTMYTPVAKVAYEYGLIVYVIFYIFFIYCIFGSGVPFIISWMMLMQYLFLNGSFLVPINNFYIMMLCSLISVRGRPRWTTFGNVLDLARGRAEPVGLSGGQPAIVDVRARLERG</sequence>
<keyword evidence="2" id="KW-0812">Transmembrane</keyword>
<keyword evidence="2" id="KW-1133">Transmembrane helix</keyword>
<feature type="transmembrane region" description="Helical" evidence="2">
    <location>
        <begin position="106"/>
        <end position="124"/>
    </location>
</feature>
<evidence type="ECO:0000313" key="3">
    <source>
        <dbReference type="EMBL" id="TDN81225.1"/>
    </source>
</evidence>
<evidence type="ECO:0000256" key="1">
    <source>
        <dbReference type="SAM" id="MobiDB-lite"/>
    </source>
</evidence>
<feature type="transmembrane region" description="Helical" evidence="2">
    <location>
        <begin position="55"/>
        <end position="76"/>
    </location>
</feature>
<keyword evidence="2" id="KW-0472">Membrane</keyword>
<feature type="region of interest" description="Disordered" evidence="1">
    <location>
        <begin position="1"/>
        <end position="20"/>
    </location>
</feature>
<protein>
    <recommendedName>
        <fullName evidence="5">O-antigen ligase-like membrane protein</fullName>
    </recommendedName>
</protein>
<organism evidence="3 4">
    <name type="scientific">Stakelama pacifica</name>
    <dbReference type="NCBI Taxonomy" id="517720"/>
    <lineage>
        <taxon>Bacteria</taxon>
        <taxon>Pseudomonadati</taxon>
        <taxon>Pseudomonadota</taxon>
        <taxon>Alphaproteobacteria</taxon>
        <taxon>Sphingomonadales</taxon>
        <taxon>Sphingomonadaceae</taxon>
        <taxon>Stakelama</taxon>
    </lineage>
</organism>
<evidence type="ECO:0008006" key="5">
    <source>
        <dbReference type="Google" id="ProtNLM"/>
    </source>
</evidence>
<comment type="caution">
    <text evidence="3">The sequence shown here is derived from an EMBL/GenBank/DDBJ whole genome shotgun (WGS) entry which is preliminary data.</text>
</comment>
<feature type="transmembrane region" description="Helical" evidence="2">
    <location>
        <begin position="136"/>
        <end position="154"/>
    </location>
</feature>
<feature type="transmembrane region" description="Helical" evidence="2">
    <location>
        <begin position="230"/>
        <end position="253"/>
    </location>
</feature>
<evidence type="ECO:0000313" key="4">
    <source>
        <dbReference type="Proteomes" id="UP000295493"/>
    </source>
</evidence>
<dbReference type="Proteomes" id="UP000295493">
    <property type="component" value="Unassembled WGS sequence"/>
</dbReference>
<feature type="transmembrane region" description="Helical" evidence="2">
    <location>
        <begin position="379"/>
        <end position="403"/>
    </location>
</feature>
<feature type="transmembrane region" description="Helical" evidence="2">
    <location>
        <begin position="347"/>
        <end position="373"/>
    </location>
</feature>
<keyword evidence="4" id="KW-1185">Reference proteome</keyword>
<evidence type="ECO:0000256" key="2">
    <source>
        <dbReference type="SAM" id="Phobius"/>
    </source>
</evidence>
<gene>
    <name evidence="3" type="ORF">EV664_108167</name>
</gene>
<feature type="transmembrane region" description="Helical" evidence="2">
    <location>
        <begin position="195"/>
        <end position="218"/>
    </location>
</feature>
<dbReference type="EMBL" id="SNWD01000008">
    <property type="protein sequence ID" value="TDN81225.1"/>
    <property type="molecule type" value="Genomic_DNA"/>
</dbReference>
<proteinExistence type="predicted"/>
<name>A0A4R6FKW0_9SPHN</name>
<dbReference type="AlphaFoldDB" id="A0A4R6FKW0"/>